<dbReference type="GO" id="GO:0016787">
    <property type="term" value="F:hydrolase activity"/>
    <property type="evidence" value="ECO:0007669"/>
    <property type="project" value="UniProtKB-KW"/>
</dbReference>
<dbReference type="Gene3D" id="3.40.50.1820">
    <property type="entry name" value="alpha/beta hydrolase"/>
    <property type="match status" value="1"/>
</dbReference>
<dbReference type="STRING" id="436010.A0A166J4S4"/>
<dbReference type="Proteomes" id="UP000076532">
    <property type="component" value="Unassembled WGS sequence"/>
</dbReference>
<dbReference type="PANTHER" id="PTHR43329">
    <property type="entry name" value="EPOXIDE HYDROLASE"/>
    <property type="match status" value="1"/>
</dbReference>
<dbReference type="EMBL" id="KV417554">
    <property type="protein sequence ID" value="KZP20502.1"/>
    <property type="molecule type" value="Genomic_DNA"/>
</dbReference>
<organism evidence="4 5">
    <name type="scientific">Athelia psychrophila</name>
    <dbReference type="NCBI Taxonomy" id="1759441"/>
    <lineage>
        <taxon>Eukaryota</taxon>
        <taxon>Fungi</taxon>
        <taxon>Dikarya</taxon>
        <taxon>Basidiomycota</taxon>
        <taxon>Agaricomycotina</taxon>
        <taxon>Agaricomycetes</taxon>
        <taxon>Agaricomycetidae</taxon>
        <taxon>Atheliales</taxon>
        <taxon>Atheliaceae</taxon>
        <taxon>Athelia</taxon>
    </lineage>
</organism>
<dbReference type="PRINTS" id="PR00412">
    <property type="entry name" value="EPOXHYDRLASE"/>
</dbReference>
<evidence type="ECO:0000259" key="3">
    <source>
        <dbReference type="Pfam" id="PF00561"/>
    </source>
</evidence>
<keyword evidence="1" id="KW-0378">Hydrolase</keyword>
<evidence type="ECO:0000313" key="5">
    <source>
        <dbReference type="Proteomes" id="UP000076532"/>
    </source>
</evidence>
<evidence type="ECO:0000256" key="1">
    <source>
        <dbReference type="ARBA" id="ARBA00022801"/>
    </source>
</evidence>
<dbReference type="Pfam" id="PF00561">
    <property type="entry name" value="Abhydrolase_1"/>
    <property type="match status" value="1"/>
</dbReference>
<dbReference type="OrthoDB" id="408373at2759"/>
<dbReference type="InterPro" id="IPR000073">
    <property type="entry name" value="AB_hydrolase_1"/>
</dbReference>
<evidence type="ECO:0000313" key="4">
    <source>
        <dbReference type="EMBL" id="KZP20502.1"/>
    </source>
</evidence>
<evidence type="ECO:0000256" key="2">
    <source>
        <dbReference type="ARBA" id="ARBA00038334"/>
    </source>
</evidence>
<accession>A0A166J4S4</accession>
<dbReference type="SUPFAM" id="SSF53474">
    <property type="entry name" value="alpha/beta-Hydrolases"/>
    <property type="match status" value="1"/>
</dbReference>
<dbReference type="InterPro" id="IPR000639">
    <property type="entry name" value="Epox_hydrolase-like"/>
</dbReference>
<comment type="similarity">
    <text evidence="2">Belongs to the AB hydrolase superfamily. Epoxide hydrolase family.</text>
</comment>
<protein>
    <submittedName>
        <fullName evidence="4">Alpha/beta-hydrolase</fullName>
    </submittedName>
</protein>
<reference evidence="4 5" key="1">
    <citation type="journal article" date="2016" name="Mol. Biol. Evol.">
        <title>Comparative Genomics of Early-Diverging Mushroom-Forming Fungi Provides Insights into the Origins of Lignocellulose Decay Capabilities.</title>
        <authorList>
            <person name="Nagy L.G."/>
            <person name="Riley R."/>
            <person name="Tritt A."/>
            <person name="Adam C."/>
            <person name="Daum C."/>
            <person name="Floudas D."/>
            <person name="Sun H."/>
            <person name="Yadav J.S."/>
            <person name="Pangilinan J."/>
            <person name="Larsson K.H."/>
            <person name="Matsuura K."/>
            <person name="Barry K."/>
            <person name="Labutti K."/>
            <person name="Kuo R."/>
            <person name="Ohm R.A."/>
            <person name="Bhattacharya S.S."/>
            <person name="Shirouzu T."/>
            <person name="Yoshinaga Y."/>
            <person name="Martin F.M."/>
            <person name="Grigoriev I.V."/>
            <person name="Hibbett D.S."/>
        </authorList>
    </citation>
    <scope>NUCLEOTIDE SEQUENCE [LARGE SCALE GENOMIC DNA]</scope>
    <source>
        <strain evidence="4 5">CBS 109695</strain>
    </source>
</reference>
<feature type="domain" description="AB hydrolase-1" evidence="3">
    <location>
        <begin position="29"/>
        <end position="311"/>
    </location>
</feature>
<proteinExistence type="inferred from homology"/>
<sequence>MDAAFYKQAVTSRDLKYNYYFAPAQPSKPTLLFLHGFPSTSYDWRHQVAFFQPRGYGIIVPDMLGYGGTDKPDAVDAYTPSLMAKDIVDVLDVEKVDKVISVSHDWGSRINSRLVNFHPERVTALAFLAVGYLPPFFDADTSKLLALTKQIFGYETSGYWSFFAEDGTDKIVESHWDSFHSIMFPADLALWQTTVGPTGELKAWLLADNRTTVAPYLTEEDKAAQKEVLLGGGFKGPLSWYKIIFSDGTREDDKTVPLERYDIQQPVFFGGCARDPICQPALAQGSLAKYVKEGNLTSKVFDAGHWVLLSHAEELNESLLAWVEKSQETAQ</sequence>
<name>A0A166J4S4_9AGAM</name>
<dbReference type="InterPro" id="IPR029058">
    <property type="entry name" value="AB_hydrolase_fold"/>
</dbReference>
<dbReference type="AlphaFoldDB" id="A0A166J4S4"/>
<gene>
    <name evidence="4" type="ORF">FIBSPDRAFT_742190</name>
</gene>
<keyword evidence="5" id="KW-1185">Reference proteome</keyword>